<dbReference type="GO" id="GO:0005657">
    <property type="term" value="C:replication fork"/>
    <property type="evidence" value="ECO:0007669"/>
    <property type="project" value="TreeGrafter"/>
</dbReference>
<sequence>LLRNLDPAQGLCNGTRLVITKMGGRVLEARVLGGEHDGELVMIPRIAVPSSTTSSHSFRFTRIQFPIRLAFALSINKAQGQSVRHIGIYL</sequence>
<feature type="non-terminal residue" evidence="2">
    <location>
        <position position="90"/>
    </location>
</feature>
<dbReference type="AlphaFoldDB" id="A0A067SLG0"/>
<dbReference type="EMBL" id="KL142395">
    <property type="protein sequence ID" value="KDR70857.1"/>
    <property type="molecule type" value="Genomic_DNA"/>
</dbReference>
<dbReference type="InterPro" id="IPR049163">
    <property type="entry name" value="Pif1-like_2B_dom"/>
</dbReference>
<organism evidence="2 3">
    <name type="scientific">Galerina marginata (strain CBS 339.88)</name>
    <dbReference type="NCBI Taxonomy" id="685588"/>
    <lineage>
        <taxon>Eukaryota</taxon>
        <taxon>Fungi</taxon>
        <taxon>Dikarya</taxon>
        <taxon>Basidiomycota</taxon>
        <taxon>Agaricomycotina</taxon>
        <taxon>Agaricomycetes</taxon>
        <taxon>Agaricomycetidae</taxon>
        <taxon>Agaricales</taxon>
        <taxon>Agaricineae</taxon>
        <taxon>Strophariaceae</taxon>
        <taxon>Galerina</taxon>
    </lineage>
</organism>
<gene>
    <name evidence="2" type="ORF">GALMADRAFT_47380</name>
</gene>
<keyword evidence="3" id="KW-1185">Reference proteome</keyword>
<dbReference type="InterPro" id="IPR027417">
    <property type="entry name" value="P-loop_NTPase"/>
</dbReference>
<dbReference type="PANTHER" id="PTHR23274">
    <property type="entry name" value="DNA HELICASE-RELATED"/>
    <property type="match status" value="1"/>
</dbReference>
<evidence type="ECO:0000313" key="2">
    <source>
        <dbReference type="EMBL" id="KDR70857.1"/>
    </source>
</evidence>
<evidence type="ECO:0000313" key="3">
    <source>
        <dbReference type="Proteomes" id="UP000027222"/>
    </source>
</evidence>
<dbReference type="Proteomes" id="UP000027222">
    <property type="component" value="Unassembled WGS sequence"/>
</dbReference>
<dbReference type="STRING" id="685588.A0A067SLG0"/>
<protein>
    <recommendedName>
        <fullName evidence="1">DNA helicase Pif1-like 2B domain-containing protein</fullName>
    </recommendedName>
</protein>
<dbReference type="GO" id="GO:0006260">
    <property type="term" value="P:DNA replication"/>
    <property type="evidence" value="ECO:0007669"/>
    <property type="project" value="TreeGrafter"/>
</dbReference>
<name>A0A067SLG0_GALM3</name>
<accession>A0A067SLG0</accession>
<dbReference type="Pfam" id="PF21530">
    <property type="entry name" value="Pif1_2B_dom"/>
    <property type="match status" value="1"/>
</dbReference>
<feature type="domain" description="DNA helicase Pif1-like 2B" evidence="1">
    <location>
        <begin position="1"/>
        <end position="21"/>
    </location>
</feature>
<reference evidence="3" key="1">
    <citation type="journal article" date="2014" name="Proc. Natl. Acad. Sci. U.S.A.">
        <title>Extensive sampling of basidiomycete genomes demonstrates inadequacy of the white-rot/brown-rot paradigm for wood decay fungi.</title>
        <authorList>
            <person name="Riley R."/>
            <person name="Salamov A.A."/>
            <person name="Brown D.W."/>
            <person name="Nagy L.G."/>
            <person name="Floudas D."/>
            <person name="Held B.W."/>
            <person name="Levasseur A."/>
            <person name="Lombard V."/>
            <person name="Morin E."/>
            <person name="Otillar R."/>
            <person name="Lindquist E.A."/>
            <person name="Sun H."/>
            <person name="LaButti K.M."/>
            <person name="Schmutz J."/>
            <person name="Jabbour D."/>
            <person name="Luo H."/>
            <person name="Baker S.E."/>
            <person name="Pisabarro A.G."/>
            <person name="Walton J.D."/>
            <person name="Blanchette R.A."/>
            <person name="Henrissat B."/>
            <person name="Martin F."/>
            <person name="Cullen D."/>
            <person name="Hibbett D.S."/>
            <person name="Grigoriev I.V."/>
        </authorList>
    </citation>
    <scope>NUCLEOTIDE SEQUENCE [LARGE SCALE GENOMIC DNA]</scope>
    <source>
        <strain evidence="3">CBS 339.88</strain>
    </source>
</reference>
<feature type="non-terminal residue" evidence="2">
    <location>
        <position position="1"/>
    </location>
</feature>
<dbReference type="OrthoDB" id="432234at2759"/>
<evidence type="ECO:0000259" key="1">
    <source>
        <dbReference type="Pfam" id="PF21530"/>
    </source>
</evidence>
<proteinExistence type="predicted"/>
<dbReference type="SUPFAM" id="SSF52540">
    <property type="entry name" value="P-loop containing nucleoside triphosphate hydrolases"/>
    <property type="match status" value="1"/>
</dbReference>
<dbReference type="HOGENOM" id="CLU_001324_4_4_1"/>
<dbReference type="PANTHER" id="PTHR23274:SF51">
    <property type="entry name" value="OS03G0423850 PROTEIN"/>
    <property type="match status" value="1"/>
</dbReference>